<dbReference type="InterPro" id="IPR036412">
    <property type="entry name" value="HAD-like_sf"/>
</dbReference>
<dbReference type="SUPFAM" id="SSF56784">
    <property type="entry name" value="HAD-like"/>
    <property type="match status" value="1"/>
</dbReference>
<comment type="cofactor">
    <cofactor evidence="1">
        <name>Mg(2+)</name>
        <dbReference type="ChEBI" id="CHEBI:18420"/>
    </cofactor>
</comment>
<dbReference type="SFLD" id="SFLDG01129">
    <property type="entry name" value="C1.5:_HAD__Beta-PGM__Phosphata"/>
    <property type="match status" value="1"/>
</dbReference>
<evidence type="ECO:0000313" key="6">
    <source>
        <dbReference type="Proteomes" id="UP000292346"/>
    </source>
</evidence>
<keyword evidence="6" id="KW-1185">Reference proteome</keyword>
<proteinExistence type="predicted"/>
<dbReference type="PANTHER" id="PTHR46470">
    <property type="entry name" value="N-ACYLNEURAMINATE-9-PHOSPHATASE"/>
    <property type="match status" value="1"/>
</dbReference>
<dbReference type="InterPro" id="IPR006439">
    <property type="entry name" value="HAD-SF_hydro_IA"/>
</dbReference>
<protein>
    <submittedName>
        <fullName evidence="5">HAD family hydrolase</fullName>
    </submittedName>
</protein>
<dbReference type="Gene3D" id="1.10.150.520">
    <property type="match status" value="1"/>
</dbReference>
<dbReference type="GO" id="GO:0044281">
    <property type="term" value="P:small molecule metabolic process"/>
    <property type="evidence" value="ECO:0007669"/>
    <property type="project" value="UniProtKB-ARBA"/>
</dbReference>
<dbReference type="Gene3D" id="3.40.50.1000">
    <property type="entry name" value="HAD superfamily/HAD-like"/>
    <property type="match status" value="1"/>
</dbReference>
<dbReference type="NCBIfam" id="TIGR01549">
    <property type="entry name" value="HAD-SF-IA-v1"/>
    <property type="match status" value="1"/>
</dbReference>
<dbReference type="EMBL" id="SJJZ01000002">
    <property type="protein sequence ID" value="TCC07355.1"/>
    <property type="molecule type" value="Genomic_DNA"/>
</dbReference>
<dbReference type="PANTHER" id="PTHR46470:SF2">
    <property type="entry name" value="GLYCERALDEHYDE 3-PHOSPHATE PHOSPHATASE"/>
    <property type="match status" value="1"/>
</dbReference>
<dbReference type="Pfam" id="PF13419">
    <property type="entry name" value="HAD_2"/>
    <property type="match status" value="1"/>
</dbReference>
<dbReference type="OrthoDB" id="3680851at2"/>
<gene>
    <name evidence="5" type="ORF">E0H45_15250</name>
</gene>
<dbReference type="InterPro" id="IPR041492">
    <property type="entry name" value="HAD_2"/>
</dbReference>
<keyword evidence="4" id="KW-0460">Magnesium</keyword>
<accession>A0A4R0H8S6</accession>
<dbReference type="AlphaFoldDB" id="A0A4R0H8S6"/>
<dbReference type="InterPro" id="IPR023214">
    <property type="entry name" value="HAD_sf"/>
</dbReference>
<dbReference type="Proteomes" id="UP000292346">
    <property type="component" value="Unassembled WGS sequence"/>
</dbReference>
<dbReference type="InterPro" id="IPR051400">
    <property type="entry name" value="HAD-like_hydrolase"/>
</dbReference>
<name>A0A4R0H8S6_9ACTN</name>
<evidence type="ECO:0000256" key="3">
    <source>
        <dbReference type="ARBA" id="ARBA00022801"/>
    </source>
</evidence>
<dbReference type="PRINTS" id="PR00413">
    <property type="entry name" value="HADHALOGNASE"/>
</dbReference>
<dbReference type="SFLD" id="SFLDS00003">
    <property type="entry name" value="Haloacid_Dehalogenase"/>
    <property type="match status" value="1"/>
</dbReference>
<dbReference type="GO" id="GO:0046872">
    <property type="term" value="F:metal ion binding"/>
    <property type="evidence" value="ECO:0007669"/>
    <property type="project" value="UniProtKB-KW"/>
</dbReference>
<dbReference type="GO" id="GO:0016791">
    <property type="term" value="F:phosphatase activity"/>
    <property type="evidence" value="ECO:0007669"/>
    <property type="project" value="TreeGrafter"/>
</dbReference>
<evidence type="ECO:0000256" key="2">
    <source>
        <dbReference type="ARBA" id="ARBA00022723"/>
    </source>
</evidence>
<keyword evidence="2" id="KW-0479">Metal-binding</keyword>
<evidence type="ECO:0000256" key="4">
    <source>
        <dbReference type="ARBA" id="ARBA00022842"/>
    </source>
</evidence>
<keyword evidence="3 5" id="KW-0378">Hydrolase</keyword>
<reference evidence="5 6" key="1">
    <citation type="submission" date="2019-02" db="EMBL/GenBank/DDBJ databases">
        <title>Kribbella capetownensis sp. nov. and Kribbella speibonae sp. nov., isolated from soil.</title>
        <authorList>
            <person name="Curtis S.M."/>
            <person name="Norton I."/>
            <person name="Everest G.J."/>
            <person name="Meyers P.R."/>
        </authorList>
    </citation>
    <scope>NUCLEOTIDE SEQUENCE [LARGE SCALE GENOMIC DNA]</scope>
    <source>
        <strain evidence="5 6">KCTC 29219</strain>
    </source>
</reference>
<evidence type="ECO:0000313" key="5">
    <source>
        <dbReference type="EMBL" id="TCC07355.1"/>
    </source>
</evidence>
<evidence type="ECO:0000256" key="1">
    <source>
        <dbReference type="ARBA" id="ARBA00001946"/>
    </source>
</evidence>
<sequence length="246" mass="26583">MEASLGRCAPLRNVTRVVDGGAGGVCEGGGVERRPRLACFDLDNTLIDRDGAFLKWGRWWADSNGLGESAVEWLVAHDNGGFRPRAELFELARARFGLAASVDELVASYDEEHPLFAWVEQPVLDGLVDLRAAGWRIAVVTNGRTVQQNLKLEYTQIADAIDYACVSETVGVRKPDRRIFELAASQTGTTLDDGWMVGDHPSHDIAGGIAAGLHTIQIGSRHVPDAPVADHQFDSVVKAFPVILAG</sequence>
<organism evidence="5 6">
    <name type="scientific">Kribbella soli</name>
    <dbReference type="NCBI Taxonomy" id="1124743"/>
    <lineage>
        <taxon>Bacteria</taxon>
        <taxon>Bacillati</taxon>
        <taxon>Actinomycetota</taxon>
        <taxon>Actinomycetes</taxon>
        <taxon>Propionibacteriales</taxon>
        <taxon>Kribbellaceae</taxon>
        <taxon>Kribbella</taxon>
    </lineage>
</organism>
<comment type="caution">
    <text evidence="5">The sequence shown here is derived from an EMBL/GenBank/DDBJ whole genome shotgun (WGS) entry which is preliminary data.</text>
</comment>